<dbReference type="Proteomes" id="UP000825729">
    <property type="component" value="Unassembled WGS sequence"/>
</dbReference>
<evidence type="ECO:0000313" key="2">
    <source>
        <dbReference type="Proteomes" id="UP000825729"/>
    </source>
</evidence>
<accession>A0AAV7EA44</accession>
<organism evidence="1 2">
    <name type="scientific">Aristolochia fimbriata</name>
    <name type="common">White veined hardy Dutchman's pipe vine</name>
    <dbReference type="NCBI Taxonomy" id="158543"/>
    <lineage>
        <taxon>Eukaryota</taxon>
        <taxon>Viridiplantae</taxon>
        <taxon>Streptophyta</taxon>
        <taxon>Embryophyta</taxon>
        <taxon>Tracheophyta</taxon>
        <taxon>Spermatophyta</taxon>
        <taxon>Magnoliopsida</taxon>
        <taxon>Magnoliidae</taxon>
        <taxon>Piperales</taxon>
        <taxon>Aristolochiaceae</taxon>
        <taxon>Aristolochia</taxon>
    </lineage>
</organism>
<proteinExistence type="predicted"/>
<protein>
    <submittedName>
        <fullName evidence="1">Uncharacterized protein</fullName>
    </submittedName>
</protein>
<gene>
    <name evidence="1" type="ORF">H6P81_016001</name>
</gene>
<sequence length="81" mass="9227">MALGREEVLFGEDSLVGFRLSNSDLALKVLLVLDKFRRPTPEDVWQPWTQNTTCNRLGLSMESPTDYLQALRTGLQCLEQN</sequence>
<dbReference type="EMBL" id="JAINDJ010000006">
    <property type="protein sequence ID" value="KAG9444661.1"/>
    <property type="molecule type" value="Genomic_DNA"/>
</dbReference>
<evidence type="ECO:0000313" key="1">
    <source>
        <dbReference type="EMBL" id="KAG9444661.1"/>
    </source>
</evidence>
<reference evidence="1 2" key="1">
    <citation type="submission" date="2021-07" db="EMBL/GenBank/DDBJ databases">
        <title>The Aristolochia fimbriata genome: insights into angiosperm evolution, floral development and chemical biosynthesis.</title>
        <authorList>
            <person name="Jiao Y."/>
        </authorList>
    </citation>
    <scope>NUCLEOTIDE SEQUENCE [LARGE SCALE GENOMIC DNA]</scope>
    <source>
        <strain evidence="1">IBCAS-2021</strain>
        <tissue evidence="1">Leaf</tissue>
    </source>
</reference>
<dbReference type="AlphaFoldDB" id="A0AAV7EA44"/>
<comment type="caution">
    <text evidence="1">The sequence shown here is derived from an EMBL/GenBank/DDBJ whole genome shotgun (WGS) entry which is preliminary data.</text>
</comment>
<keyword evidence="2" id="KW-1185">Reference proteome</keyword>
<name>A0AAV7EA44_ARIFI</name>